<dbReference type="EC" id="2.1.2.9" evidence="3"/>
<dbReference type="NCBIfam" id="TIGR00460">
    <property type="entry name" value="fmt"/>
    <property type="match status" value="1"/>
</dbReference>
<dbReference type="Pfam" id="PF00551">
    <property type="entry name" value="Formyl_trans_N"/>
    <property type="match status" value="1"/>
</dbReference>
<dbReference type="Gene3D" id="3.40.50.170">
    <property type="entry name" value="Formyl transferase, N-terminal domain"/>
    <property type="match status" value="1"/>
</dbReference>
<evidence type="ECO:0000256" key="6">
    <source>
        <dbReference type="ARBA" id="ARBA00022917"/>
    </source>
</evidence>
<dbReference type="GO" id="GO:0004479">
    <property type="term" value="F:methionyl-tRNA formyltransferase activity"/>
    <property type="evidence" value="ECO:0007669"/>
    <property type="project" value="UniProtKB-EC"/>
</dbReference>
<name>A0A7W8GAE7_9SPIR</name>
<evidence type="ECO:0000256" key="2">
    <source>
        <dbReference type="ARBA" id="ARBA00010699"/>
    </source>
</evidence>
<evidence type="ECO:0000256" key="5">
    <source>
        <dbReference type="ARBA" id="ARBA00022679"/>
    </source>
</evidence>
<sequence length="331" mass="35663">MRKLKIIYAGSPLASSIVLKGLIASQSECGFEIAGVLTNPPSTRGRHSDLIPTEVALAARENNIPVFEFDHLVAQAREAVSPLEADLLVSFDYGRIFGPKFLALFPLGGINLHPSLLPKYRGCTPVPAALLNGDKTLGVTVQKLALQTDEGDILAQSEIKLDGSETTLSLMDGDGSSSRVTEAGLKLLKKVLKEAANSDSELIGKKQSGETSYTPFLKKEDGIIDWNKSAAQIDCQIRAYTPYPLCFTDFNGVKVTILKARPSDSKTSEKPGTVLPYQKSVGIEIACGDGSVLVVTELQQEKKKAMDYKSFLNGARNFVGSILGLDTRKTD</sequence>
<gene>
    <name evidence="10" type="ORF">HNP76_002216</name>
</gene>
<dbReference type="EMBL" id="JACHFQ010000007">
    <property type="protein sequence ID" value="MBB5226828.1"/>
    <property type="molecule type" value="Genomic_DNA"/>
</dbReference>
<dbReference type="RefSeq" id="WP_184660464.1">
    <property type="nucleotide sequence ID" value="NZ_CP031518.1"/>
</dbReference>
<dbReference type="Pfam" id="PF02911">
    <property type="entry name" value="Formyl_trans_C"/>
    <property type="match status" value="1"/>
</dbReference>
<keyword evidence="11" id="KW-1185">Reference proteome</keyword>
<comment type="caution">
    <text evidence="10">The sequence shown here is derived from an EMBL/GenBank/DDBJ whole genome shotgun (WGS) entry which is preliminary data.</text>
</comment>
<dbReference type="InterPro" id="IPR044135">
    <property type="entry name" value="Met-tRNA-FMT_C"/>
</dbReference>
<keyword evidence="6" id="KW-0648">Protein biosynthesis</keyword>
<evidence type="ECO:0000256" key="1">
    <source>
        <dbReference type="ARBA" id="ARBA00002606"/>
    </source>
</evidence>
<evidence type="ECO:0000313" key="11">
    <source>
        <dbReference type="Proteomes" id="UP000518887"/>
    </source>
</evidence>
<dbReference type="Gene3D" id="3.10.25.10">
    <property type="entry name" value="Formyl transferase, C-terminal domain"/>
    <property type="match status" value="1"/>
</dbReference>
<dbReference type="Proteomes" id="UP000518887">
    <property type="component" value="Unassembled WGS sequence"/>
</dbReference>
<evidence type="ECO:0000259" key="9">
    <source>
        <dbReference type="Pfam" id="PF02911"/>
    </source>
</evidence>
<dbReference type="InterPro" id="IPR011034">
    <property type="entry name" value="Formyl_transferase-like_C_sf"/>
</dbReference>
<dbReference type="InterPro" id="IPR002376">
    <property type="entry name" value="Formyl_transf_N"/>
</dbReference>
<comment type="similarity">
    <text evidence="2">Belongs to the Fmt family.</text>
</comment>
<evidence type="ECO:0000256" key="4">
    <source>
        <dbReference type="ARBA" id="ARBA00016014"/>
    </source>
</evidence>
<dbReference type="InterPro" id="IPR005794">
    <property type="entry name" value="Fmt"/>
</dbReference>
<evidence type="ECO:0000256" key="7">
    <source>
        <dbReference type="ARBA" id="ARBA00048558"/>
    </source>
</evidence>
<keyword evidence="5 10" id="KW-0808">Transferase</keyword>
<dbReference type="InterPro" id="IPR037022">
    <property type="entry name" value="Formyl_trans_C_sf"/>
</dbReference>
<dbReference type="PANTHER" id="PTHR11138">
    <property type="entry name" value="METHIONYL-TRNA FORMYLTRANSFERASE"/>
    <property type="match status" value="1"/>
</dbReference>
<dbReference type="InterPro" id="IPR005793">
    <property type="entry name" value="Formyl_trans_C"/>
</dbReference>
<dbReference type="InterPro" id="IPR036477">
    <property type="entry name" value="Formyl_transf_N_sf"/>
</dbReference>
<dbReference type="SUPFAM" id="SSF50486">
    <property type="entry name" value="FMT C-terminal domain-like"/>
    <property type="match status" value="1"/>
</dbReference>
<comment type="catalytic activity">
    <reaction evidence="7">
        <text>L-methionyl-tRNA(fMet) + (6R)-10-formyltetrahydrofolate = N-formyl-L-methionyl-tRNA(fMet) + (6S)-5,6,7,8-tetrahydrofolate + H(+)</text>
        <dbReference type="Rhea" id="RHEA:24380"/>
        <dbReference type="Rhea" id="RHEA-COMP:9952"/>
        <dbReference type="Rhea" id="RHEA-COMP:9953"/>
        <dbReference type="ChEBI" id="CHEBI:15378"/>
        <dbReference type="ChEBI" id="CHEBI:57453"/>
        <dbReference type="ChEBI" id="CHEBI:78530"/>
        <dbReference type="ChEBI" id="CHEBI:78844"/>
        <dbReference type="ChEBI" id="CHEBI:195366"/>
        <dbReference type="EC" id="2.1.2.9"/>
    </reaction>
</comment>
<evidence type="ECO:0000256" key="3">
    <source>
        <dbReference type="ARBA" id="ARBA00012261"/>
    </source>
</evidence>
<dbReference type="CDD" id="cd08704">
    <property type="entry name" value="Met_tRNA_FMT_C"/>
    <property type="match status" value="1"/>
</dbReference>
<evidence type="ECO:0000259" key="8">
    <source>
        <dbReference type="Pfam" id="PF00551"/>
    </source>
</evidence>
<comment type="function">
    <text evidence="1">Attaches a formyl group to the free amino group of methionyl-tRNA(fMet). The formyl group appears to play a dual role in the initiator identity of N-formylmethionyl-tRNA by promoting its recognition by IF2 and preventing the misappropriation of this tRNA by the elongation apparatus.</text>
</comment>
<reference evidence="10 11" key="1">
    <citation type="submission" date="2020-08" db="EMBL/GenBank/DDBJ databases">
        <title>Genomic Encyclopedia of Type Strains, Phase IV (KMG-IV): sequencing the most valuable type-strain genomes for metagenomic binning, comparative biology and taxonomic classification.</title>
        <authorList>
            <person name="Goeker M."/>
        </authorList>
    </citation>
    <scope>NUCLEOTIDE SEQUENCE [LARGE SCALE GENOMIC DNA]</scope>
    <source>
        <strain evidence="10 11">DSM 103462</strain>
    </source>
</reference>
<evidence type="ECO:0000313" key="10">
    <source>
        <dbReference type="EMBL" id="MBB5226828.1"/>
    </source>
</evidence>
<dbReference type="PANTHER" id="PTHR11138:SF5">
    <property type="entry name" value="METHIONYL-TRNA FORMYLTRANSFERASE, MITOCHONDRIAL"/>
    <property type="match status" value="1"/>
</dbReference>
<feature type="domain" description="Formyl transferase N-terminal" evidence="8">
    <location>
        <begin position="11"/>
        <end position="171"/>
    </location>
</feature>
<dbReference type="InterPro" id="IPR041711">
    <property type="entry name" value="Met-tRNA-FMT_N"/>
</dbReference>
<organism evidence="10 11">
    <name type="scientific">Treponema ruminis</name>
    <dbReference type="NCBI Taxonomy" id="744515"/>
    <lineage>
        <taxon>Bacteria</taxon>
        <taxon>Pseudomonadati</taxon>
        <taxon>Spirochaetota</taxon>
        <taxon>Spirochaetia</taxon>
        <taxon>Spirochaetales</taxon>
        <taxon>Treponemataceae</taxon>
        <taxon>Treponema</taxon>
    </lineage>
</organism>
<dbReference type="CDD" id="cd08646">
    <property type="entry name" value="FMT_core_Met-tRNA-FMT_N"/>
    <property type="match status" value="1"/>
</dbReference>
<feature type="domain" description="Formyl transferase C-terminal" evidence="9">
    <location>
        <begin position="217"/>
        <end position="315"/>
    </location>
</feature>
<accession>A0A7W8GAE7</accession>
<dbReference type="AlphaFoldDB" id="A0A7W8GAE7"/>
<proteinExistence type="inferred from homology"/>
<dbReference type="SUPFAM" id="SSF53328">
    <property type="entry name" value="Formyltransferase"/>
    <property type="match status" value="1"/>
</dbReference>
<protein>
    <recommendedName>
        <fullName evidence="4">Methionyl-tRNA formyltransferase</fullName>
        <ecNumber evidence="3">2.1.2.9</ecNumber>
    </recommendedName>
</protein>